<evidence type="ECO:0000256" key="6">
    <source>
        <dbReference type="ARBA" id="ARBA00022723"/>
    </source>
</evidence>
<name>Q0YP12_9CHLB</name>
<evidence type="ECO:0000256" key="4">
    <source>
        <dbReference type="ARBA" id="ARBA00022490"/>
    </source>
</evidence>
<evidence type="ECO:0000313" key="12">
    <source>
        <dbReference type="Proteomes" id="UP000004162"/>
    </source>
</evidence>
<evidence type="ECO:0000256" key="1">
    <source>
        <dbReference type="ARBA" id="ARBA00004496"/>
    </source>
</evidence>
<dbReference type="GO" id="GO:0002949">
    <property type="term" value="P:tRNA threonylcarbamoyladenosine modification"/>
    <property type="evidence" value="ECO:0007669"/>
    <property type="project" value="InterPro"/>
</dbReference>
<evidence type="ECO:0000256" key="3">
    <source>
        <dbReference type="ARBA" id="ARBA00019010"/>
    </source>
</evidence>
<keyword evidence="12" id="KW-1185">Reference proteome</keyword>
<reference evidence="11 12" key="2">
    <citation type="submission" date="2006-07" db="EMBL/GenBank/DDBJ databases">
        <title>Sequencing of the draft genome and assembly of Chlorobium ferroxidans DSM 13031.</title>
        <authorList>
            <consortium name="US DOE Joint Genome Institute (JGI-PGF)"/>
            <person name="Copeland A."/>
            <person name="Lucas S."/>
            <person name="Lapidus A."/>
            <person name="Barry K."/>
            <person name="Glavina del Rio T."/>
            <person name="Dalin E."/>
            <person name="Tice H."/>
            <person name="Bruce D."/>
            <person name="Pitluck S."/>
            <person name="Richardson P."/>
        </authorList>
    </citation>
    <scope>NUCLEOTIDE SEQUENCE [LARGE SCALE GENOMIC DNA]</scope>
    <source>
        <strain evidence="11 12">DSM 13031</strain>
    </source>
</reference>
<dbReference type="AlphaFoldDB" id="Q0YP12"/>
<dbReference type="GO" id="GO:0005524">
    <property type="term" value="F:ATP binding"/>
    <property type="evidence" value="ECO:0007669"/>
    <property type="project" value="UniProtKB-KW"/>
</dbReference>
<proteinExistence type="inferred from homology"/>
<dbReference type="NCBIfam" id="TIGR00150">
    <property type="entry name" value="T6A_YjeE"/>
    <property type="match status" value="1"/>
</dbReference>
<evidence type="ECO:0000256" key="5">
    <source>
        <dbReference type="ARBA" id="ARBA00022694"/>
    </source>
</evidence>
<accession>Q0YP12</accession>
<dbReference type="PANTHER" id="PTHR33540:SF2">
    <property type="entry name" value="TRNA THREONYLCARBAMOYLADENOSINE BIOSYNTHESIS PROTEIN TSAE"/>
    <property type="match status" value="1"/>
</dbReference>
<dbReference type="SUPFAM" id="SSF52540">
    <property type="entry name" value="P-loop containing nucleoside triphosphate hydrolases"/>
    <property type="match status" value="1"/>
</dbReference>
<evidence type="ECO:0000256" key="10">
    <source>
        <dbReference type="ARBA" id="ARBA00032441"/>
    </source>
</evidence>
<keyword evidence="6" id="KW-0479">Metal-binding</keyword>
<organism evidence="11 12">
    <name type="scientific">Chlorobium ferrooxidans DSM 13031</name>
    <dbReference type="NCBI Taxonomy" id="377431"/>
    <lineage>
        <taxon>Bacteria</taxon>
        <taxon>Pseudomonadati</taxon>
        <taxon>Chlorobiota</taxon>
        <taxon>Chlorobiia</taxon>
        <taxon>Chlorobiales</taxon>
        <taxon>Chlorobiaceae</taxon>
        <taxon>Chlorobium/Pelodictyon group</taxon>
        <taxon>Chlorobium</taxon>
    </lineage>
</organism>
<dbReference type="GO" id="GO:0005737">
    <property type="term" value="C:cytoplasm"/>
    <property type="evidence" value="ECO:0007669"/>
    <property type="project" value="UniProtKB-SubCell"/>
</dbReference>
<keyword evidence="9" id="KW-0460">Magnesium</keyword>
<dbReference type="PANTHER" id="PTHR33540">
    <property type="entry name" value="TRNA THREONYLCARBAMOYLADENOSINE BIOSYNTHESIS PROTEIN TSAE"/>
    <property type="match status" value="1"/>
</dbReference>
<gene>
    <name evidence="11" type="ORF">CferDRAFT_0032</name>
</gene>
<dbReference type="Pfam" id="PF02367">
    <property type="entry name" value="TsaE"/>
    <property type="match status" value="1"/>
</dbReference>
<keyword evidence="4" id="KW-0963">Cytoplasm</keyword>
<evidence type="ECO:0000256" key="8">
    <source>
        <dbReference type="ARBA" id="ARBA00022840"/>
    </source>
</evidence>
<dbReference type="Proteomes" id="UP000004162">
    <property type="component" value="Unassembled WGS sequence"/>
</dbReference>
<dbReference type="InterPro" id="IPR027417">
    <property type="entry name" value="P-loop_NTPase"/>
</dbReference>
<dbReference type="GO" id="GO:0046872">
    <property type="term" value="F:metal ion binding"/>
    <property type="evidence" value="ECO:0007669"/>
    <property type="project" value="UniProtKB-KW"/>
</dbReference>
<evidence type="ECO:0000256" key="2">
    <source>
        <dbReference type="ARBA" id="ARBA00007599"/>
    </source>
</evidence>
<keyword evidence="7" id="KW-0547">Nucleotide-binding</keyword>
<evidence type="ECO:0000256" key="9">
    <source>
        <dbReference type="ARBA" id="ARBA00022842"/>
    </source>
</evidence>
<dbReference type="RefSeq" id="WP_006367372.1">
    <property type="nucleotide sequence ID" value="NZ_AASE01000039.1"/>
</dbReference>
<sequence length="145" mass="16751">MTQEFHSHSAEETRRYAREFAAGLHDGDVVSLCGDLGAGKTEFMRGITEFFVCEEQLSSPTFPLFNIYEGTLRGEPVTLHHFDLYRIESQKELEAIGFDEYLSSAFLSVVEWADRFPQYARFYNATVRLERTGEESRKIVINRTH</sequence>
<keyword evidence="8" id="KW-0067">ATP-binding</keyword>
<comment type="caution">
    <text evidence="11">The sequence shown here is derived from an EMBL/GenBank/DDBJ whole genome shotgun (WGS) entry which is preliminary data.</text>
</comment>
<evidence type="ECO:0000313" key="11">
    <source>
        <dbReference type="EMBL" id="EAT58034.1"/>
    </source>
</evidence>
<dbReference type="Gene3D" id="3.40.50.300">
    <property type="entry name" value="P-loop containing nucleotide triphosphate hydrolases"/>
    <property type="match status" value="1"/>
</dbReference>
<protein>
    <recommendedName>
        <fullName evidence="3">tRNA threonylcarbamoyladenosine biosynthesis protein TsaE</fullName>
    </recommendedName>
    <alternativeName>
        <fullName evidence="10">t(6)A37 threonylcarbamoyladenosine biosynthesis protein TsaE</fullName>
    </alternativeName>
</protein>
<reference evidence="11 12" key="1">
    <citation type="submission" date="2006-07" db="EMBL/GenBank/DDBJ databases">
        <title>Annotation of the draft genome assembly of Chlorobium ferroxidans DSM 13031.</title>
        <authorList>
            <consortium name="US DOE Joint Genome Institute (JGI-ORNL)"/>
            <person name="Larimer F."/>
            <person name="Land M."/>
            <person name="Hauser L."/>
        </authorList>
    </citation>
    <scope>NUCLEOTIDE SEQUENCE [LARGE SCALE GENOMIC DNA]</scope>
    <source>
        <strain evidence="11 12">DSM 13031</strain>
    </source>
</reference>
<comment type="similarity">
    <text evidence="2">Belongs to the TsaE family.</text>
</comment>
<evidence type="ECO:0000256" key="7">
    <source>
        <dbReference type="ARBA" id="ARBA00022741"/>
    </source>
</evidence>
<dbReference type="OrthoDB" id="9815896at2"/>
<dbReference type="InterPro" id="IPR003442">
    <property type="entry name" value="T6A_TsaE"/>
</dbReference>
<comment type="subcellular location">
    <subcellularLocation>
        <location evidence="1">Cytoplasm</location>
    </subcellularLocation>
</comment>
<keyword evidence="5" id="KW-0819">tRNA processing</keyword>
<dbReference type="EMBL" id="AASE01000039">
    <property type="protein sequence ID" value="EAT58034.1"/>
    <property type="molecule type" value="Genomic_DNA"/>
</dbReference>